<dbReference type="EMBL" id="OY569118">
    <property type="protein sequence ID" value="CAJ1004676.1"/>
    <property type="molecule type" value="Genomic_DNA"/>
</dbReference>
<evidence type="ECO:0000313" key="2">
    <source>
        <dbReference type="EMBL" id="CAJ1004676.1"/>
    </source>
</evidence>
<evidence type="ECO:0000313" key="3">
    <source>
        <dbReference type="Proteomes" id="UP001189619"/>
    </source>
</evidence>
<dbReference type="InterPro" id="IPR032555">
    <property type="entry name" value="DUF4937"/>
</dbReference>
<dbReference type="AlphaFoldDB" id="A0AA48MB91"/>
<keyword evidence="3" id="KW-1185">Reference proteome</keyword>
<dbReference type="KEGG" id="bayd:BSPP4475_20615"/>
<name>A0AA48MB91_9BACL</name>
<dbReference type="RefSeq" id="WP_304414851.1">
    <property type="nucleotide sequence ID" value="NZ_OY569118.1"/>
</dbReference>
<feature type="domain" description="DUF4937" evidence="1">
    <location>
        <begin position="2"/>
        <end position="90"/>
    </location>
</feature>
<organism evidence="2 3">
    <name type="scientific">Brevibacillus aydinogluensis</name>
    <dbReference type="NCBI Taxonomy" id="927786"/>
    <lineage>
        <taxon>Bacteria</taxon>
        <taxon>Bacillati</taxon>
        <taxon>Bacillota</taxon>
        <taxon>Bacilli</taxon>
        <taxon>Bacillales</taxon>
        <taxon>Paenibacillaceae</taxon>
        <taxon>Brevibacillus</taxon>
    </lineage>
</organism>
<dbReference type="SUPFAM" id="SSF54909">
    <property type="entry name" value="Dimeric alpha+beta barrel"/>
    <property type="match status" value="1"/>
</dbReference>
<accession>A0AA48MB91</accession>
<dbReference type="Proteomes" id="UP001189619">
    <property type="component" value="Chromosome"/>
</dbReference>
<reference evidence="2" key="1">
    <citation type="submission" date="2023-07" db="EMBL/GenBank/DDBJ databases">
        <authorList>
            <person name="Ivanov I."/>
            <person name="Teneva D."/>
            <person name="Stoikov I."/>
        </authorList>
    </citation>
    <scope>NUCLEOTIDE SEQUENCE</scope>
    <source>
        <strain evidence="2">4475</strain>
    </source>
</reference>
<gene>
    <name evidence="2" type="ORF">BSPP4475_20615</name>
</gene>
<proteinExistence type="predicted"/>
<dbReference type="Gene3D" id="3.30.70.100">
    <property type="match status" value="1"/>
</dbReference>
<evidence type="ECO:0000259" key="1">
    <source>
        <dbReference type="Pfam" id="PF16291"/>
    </source>
</evidence>
<sequence>MLIKWIACQVREGQQQFFSRGQEQWRAVREVDGFLGQASGWNVSDPAEAVILACWRDEAAYRAFMANHHDPVFAKTRQQQTYERIRVELYERVLDMPGTMENVLDALAVGKWLRLEQRPVLPEADCLAGWPGAAAGVAGKAVKDGGRFLIATVWDAAQPDREGTSGAIIAPLEDAWLVLP</sequence>
<protein>
    <submittedName>
        <fullName evidence="2">DUF4937 domain-containing protein</fullName>
    </submittedName>
</protein>
<dbReference type="Pfam" id="PF16291">
    <property type="entry name" value="DUF4937"/>
    <property type="match status" value="1"/>
</dbReference>
<dbReference type="InterPro" id="IPR011008">
    <property type="entry name" value="Dimeric_a/b-barrel"/>
</dbReference>